<dbReference type="InterPro" id="IPR009091">
    <property type="entry name" value="RCC1/BLIP-II"/>
</dbReference>
<sequence>MVLISDLPVELLQDNLFPHMDVLDLMSLASTCKSFNGIMKDDTFWKRRLESDFNFTPKVTARTSGWRFIYQGMRNPRIYVWGEQSCGRLGIPNPKVSRIHDVSAPVQLRIPNARVVNLVAGGMSFHALDSEGNVHVWGAMDGTSMALQSDGYSEPSKQAPRPLRLRLPHPTRAISCGRLHAATLDSTNQIWNLLSWGRPFKLASSLIDGASAANTPQQIECGWSFTSALTKTADVLVWFPFGGGMAEKIMDRFREMDGQGDARAAVTKDGKEIPCKTWELAMDPVILPPIPDSLPKLEHQDGVEEDGEDAENRLVHIAGGDNYLVGLTNHGHVLKFGPLRDEASVIRGEWIYLPNFSEVEKVANLPTFKDGDAPSPMSLKITHVSAHFNTFTAYSTGSTSIVLFGDGDTSPTSAPTAHPSLQHKFVISVVLGDYHHGALTSSGDLYTWGQYSHGALGLGDPTHLPPGAPGGFESEQHRLRAVDRGFGRPGDVGVPSLVKFGGGKGKGKEREGEGKDGKGMFCFSACASGWHTGALVIPLEQNENGLQDSDEEPPESEDEVEPPRTDVPALPNILRGRAGFRIGYAGRGANRGGMGIGHHPGQQQDNGEGSGAGRGTGIFAGYNPLSYFRVGFPGRGGGGA</sequence>
<feature type="region of interest" description="Disordered" evidence="2">
    <location>
        <begin position="493"/>
        <end position="517"/>
    </location>
</feature>
<dbReference type="AlphaFoldDB" id="A0A5C3R1H1"/>
<dbReference type="GO" id="GO:0005085">
    <property type="term" value="F:guanyl-nucleotide exchange factor activity"/>
    <property type="evidence" value="ECO:0007669"/>
    <property type="project" value="TreeGrafter"/>
</dbReference>
<dbReference type="Pfam" id="PF12937">
    <property type="entry name" value="F-box-like"/>
    <property type="match status" value="1"/>
</dbReference>
<accession>A0A5C3R1H1</accession>
<feature type="compositionally biased region" description="Acidic residues" evidence="2">
    <location>
        <begin position="548"/>
        <end position="560"/>
    </location>
</feature>
<dbReference type="SUPFAM" id="SSF50985">
    <property type="entry name" value="RCC1/BLIP-II"/>
    <property type="match status" value="1"/>
</dbReference>
<dbReference type="InterPro" id="IPR000408">
    <property type="entry name" value="Reg_chr_condens"/>
</dbReference>
<feature type="repeat" description="RCC1" evidence="1">
    <location>
        <begin position="76"/>
        <end position="131"/>
    </location>
</feature>
<dbReference type="Gene3D" id="2.130.10.30">
    <property type="entry name" value="Regulator of chromosome condensation 1/beta-lactamase-inhibitor protein II"/>
    <property type="match status" value="1"/>
</dbReference>
<dbReference type="InterPro" id="IPR036047">
    <property type="entry name" value="F-box-like_dom_sf"/>
</dbReference>
<evidence type="ECO:0000259" key="3">
    <source>
        <dbReference type="PROSITE" id="PS50181"/>
    </source>
</evidence>
<feature type="domain" description="F-box" evidence="3">
    <location>
        <begin position="1"/>
        <end position="48"/>
    </location>
</feature>
<dbReference type="InterPro" id="IPR001810">
    <property type="entry name" value="F-box_dom"/>
</dbReference>
<feature type="region of interest" description="Disordered" evidence="2">
    <location>
        <begin position="544"/>
        <end position="572"/>
    </location>
</feature>
<feature type="compositionally biased region" description="Basic and acidic residues" evidence="2">
    <location>
        <begin position="506"/>
        <end position="517"/>
    </location>
</feature>
<dbReference type="GO" id="GO:0005737">
    <property type="term" value="C:cytoplasm"/>
    <property type="evidence" value="ECO:0007669"/>
    <property type="project" value="TreeGrafter"/>
</dbReference>
<dbReference type="PROSITE" id="PS50012">
    <property type="entry name" value="RCC1_3"/>
    <property type="match status" value="2"/>
</dbReference>
<dbReference type="Gene3D" id="1.20.1280.50">
    <property type="match status" value="1"/>
</dbReference>
<evidence type="ECO:0000313" key="4">
    <source>
        <dbReference type="EMBL" id="TFL06970.1"/>
    </source>
</evidence>
<evidence type="ECO:0000313" key="5">
    <source>
        <dbReference type="Proteomes" id="UP000305067"/>
    </source>
</evidence>
<keyword evidence="5" id="KW-1185">Reference proteome</keyword>
<dbReference type="STRING" id="1884261.A0A5C3R1H1"/>
<protein>
    <submittedName>
        <fullName evidence="4">Regulator of chromosome condensation 1/beta-lactamase-inhibitor protein II</fullName>
    </submittedName>
</protein>
<dbReference type="PRINTS" id="PR00633">
    <property type="entry name" value="RCCNDNSATION"/>
</dbReference>
<dbReference type="PROSITE" id="PS50181">
    <property type="entry name" value="FBOX"/>
    <property type="match status" value="1"/>
</dbReference>
<organism evidence="4 5">
    <name type="scientific">Pterulicium gracile</name>
    <dbReference type="NCBI Taxonomy" id="1884261"/>
    <lineage>
        <taxon>Eukaryota</taxon>
        <taxon>Fungi</taxon>
        <taxon>Dikarya</taxon>
        <taxon>Basidiomycota</taxon>
        <taxon>Agaricomycotina</taxon>
        <taxon>Agaricomycetes</taxon>
        <taxon>Agaricomycetidae</taxon>
        <taxon>Agaricales</taxon>
        <taxon>Pleurotineae</taxon>
        <taxon>Pterulaceae</taxon>
        <taxon>Pterulicium</taxon>
    </lineage>
</organism>
<feature type="region of interest" description="Disordered" evidence="2">
    <location>
        <begin position="591"/>
        <end position="615"/>
    </location>
</feature>
<feature type="repeat" description="RCC1" evidence="1">
    <location>
        <begin position="132"/>
        <end position="187"/>
    </location>
</feature>
<evidence type="ECO:0000256" key="1">
    <source>
        <dbReference type="PROSITE-ProRule" id="PRU00235"/>
    </source>
</evidence>
<dbReference type="PANTHER" id="PTHR45982:SF3">
    <property type="entry name" value="F-BOX PROTEIN POF9"/>
    <property type="match status" value="1"/>
</dbReference>
<proteinExistence type="predicted"/>
<dbReference type="OrthoDB" id="61110at2759"/>
<dbReference type="InterPro" id="IPR051553">
    <property type="entry name" value="Ran_GTPase-activating"/>
</dbReference>
<evidence type="ECO:0000256" key="2">
    <source>
        <dbReference type="SAM" id="MobiDB-lite"/>
    </source>
</evidence>
<reference evidence="4 5" key="1">
    <citation type="journal article" date="2019" name="Nat. Ecol. Evol.">
        <title>Megaphylogeny resolves global patterns of mushroom evolution.</title>
        <authorList>
            <person name="Varga T."/>
            <person name="Krizsan K."/>
            <person name="Foldi C."/>
            <person name="Dima B."/>
            <person name="Sanchez-Garcia M."/>
            <person name="Sanchez-Ramirez S."/>
            <person name="Szollosi G.J."/>
            <person name="Szarkandi J.G."/>
            <person name="Papp V."/>
            <person name="Albert L."/>
            <person name="Andreopoulos W."/>
            <person name="Angelini C."/>
            <person name="Antonin V."/>
            <person name="Barry K.W."/>
            <person name="Bougher N.L."/>
            <person name="Buchanan P."/>
            <person name="Buyck B."/>
            <person name="Bense V."/>
            <person name="Catcheside P."/>
            <person name="Chovatia M."/>
            <person name="Cooper J."/>
            <person name="Damon W."/>
            <person name="Desjardin D."/>
            <person name="Finy P."/>
            <person name="Geml J."/>
            <person name="Haridas S."/>
            <person name="Hughes K."/>
            <person name="Justo A."/>
            <person name="Karasinski D."/>
            <person name="Kautmanova I."/>
            <person name="Kiss B."/>
            <person name="Kocsube S."/>
            <person name="Kotiranta H."/>
            <person name="LaButti K.M."/>
            <person name="Lechner B.E."/>
            <person name="Liimatainen K."/>
            <person name="Lipzen A."/>
            <person name="Lukacs Z."/>
            <person name="Mihaltcheva S."/>
            <person name="Morgado L.N."/>
            <person name="Niskanen T."/>
            <person name="Noordeloos M.E."/>
            <person name="Ohm R.A."/>
            <person name="Ortiz-Santana B."/>
            <person name="Ovrebo C."/>
            <person name="Racz N."/>
            <person name="Riley R."/>
            <person name="Savchenko A."/>
            <person name="Shiryaev A."/>
            <person name="Soop K."/>
            <person name="Spirin V."/>
            <person name="Szebenyi C."/>
            <person name="Tomsovsky M."/>
            <person name="Tulloss R.E."/>
            <person name="Uehling J."/>
            <person name="Grigoriev I.V."/>
            <person name="Vagvolgyi C."/>
            <person name="Papp T."/>
            <person name="Martin F.M."/>
            <person name="Miettinen O."/>
            <person name="Hibbett D.S."/>
            <person name="Nagy L.G."/>
        </authorList>
    </citation>
    <scope>NUCLEOTIDE SEQUENCE [LARGE SCALE GENOMIC DNA]</scope>
    <source>
        <strain evidence="4 5">CBS 309.79</strain>
    </source>
</reference>
<dbReference type="Proteomes" id="UP000305067">
    <property type="component" value="Unassembled WGS sequence"/>
</dbReference>
<name>A0A5C3R1H1_9AGAR</name>
<gene>
    <name evidence="4" type="ORF">BDV98DRAFT_557007</name>
</gene>
<dbReference type="SUPFAM" id="SSF81383">
    <property type="entry name" value="F-box domain"/>
    <property type="match status" value="1"/>
</dbReference>
<dbReference type="EMBL" id="ML178814">
    <property type="protein sequence ID" value="TFL06970.1"/>
    <property type="molecule type" value="Genomic_DNA"/>
</dbReference>
<dbReference type="PANTHER" id="PTHR45982">
    <property type="entry name" value="REGULATOR OF CHROMOSOME CONDENSATION"/>
    <property type="match status" value="1"/>
</dbReference>